<dbReference type="Proteomes" id="UP000553209">
    <property type="component" value="Unassembled WGS sequence"/>
</dbReference>
<name>A0A7X6M7V3_9ACTN</name>
<keyword evidence="2" id="KW-1185">Reference proteome</keyword>
<dbReference type="AlphaFoldDB" id="A0A7X6M7V3"/>
<comment type="caution">
    <text evidence="1">The sequence shown here is derived from an EMBL/GenBank/DDBJ whole genome shotgun (WGS) entry which is preliminary data.</text>
</comment>
<organism evidence="1 2">
    <name type="scientific">Nocardiopsis alborubida</name>
    <dbReference type="NCBI Taxonomy" id="146802"/>
    <lineage>
        <taxon>Bacteria</taxon>
        <taxon>Bacillati</taxon>
        <taxon>Actinomycetota</taxon>
        <taxon>Actinomycetes</taxon>
        <taxon>Streptosporangiales</taxon>
        <taxon>Nocardiopsidaceae</taxon>
        <taxon>Nocardiopsis</taxon>
    </lineage>
</organism>
<gene>
    <name evidence="1" type="ORF">HGB44_00915</name>
</gene>
<protein>
    <submittedName>
        <fullName evidence="1">Uncharacterized protein</fullName>
    </submittedName>
</protein>
<proteinExistence type="predicted"/>
<reference evidence="1 2" key="1">
    <citation type="submission" date="2020-04" db="EMBL/GenBank/DDBJ databases">
        <title>MicrobeNet Type strains.</title>
        <authorList>
            <person name="Nicholson A.C."/>
        </authorList>
    </citation>
    <scope>NUCLEOTIDE SEQUENCE [LARGE SCALE GENOMIC DNA]</scope>
    <source>
        <strain evidence="1 2">ATCC 23612</strain>
    </source>
</reference>
<accession>A0A7X6M7V3</accession>
<dbReference type="RefSeq" id="WP_168443862.1">
    <property type="nucleotide sequence ID" value="NZ_JAAXPG010000001.1"/>
</dbReference>
<evidence type="ECO:0000313" key="2">
    <source>
        <dbReference type="Proteomes" id="UP000553209"/>
    </source>
</evidence>
<evidence type="ECO:0000313" key="1">
    <source>
        <dbReference type="EMBL" id="NKY96243.1"/>
    </source>
</evidence>
<sequence>MVSEILAVSAAWSRALIGFTADLDPWVRSVAYVGTDLFLGVLGGDRNT</sequence>
<dbReference type="EMBL" id="JAAXPG010000001">
    <property type="protein sequence ID" value="NKY96243.1"/>
    <property type="molecule type" value="Genomic_DNA"/>
</dbReference>